<gene>
    <name evidence="7" type="ORF">JZ751_010247</name>
</gene>
<evidence type="ECO:0000313" key="8">
    <source>
        <dbReference type="Proteomes" id="UP000824540"/>
    </source>
</evidence>
<keyword evidence="3" id="KW-0862">Zinc</keyword>
<feature type="compositionally biased region" description="Basic and acidic residues" evidence="5">
    <location>
        <begin position="768"/>
        <end position="789"/>
    </location>
</feature>
<feature type="compositionally biased region" description="Polar residues" evidence="5">
    <location>
        <begin position="501"/>
        <end position="518"/>
    </location>
</feature>
<dbReference type="GO" id="GO:0000245">
    <property type="term" value="P:spliceosomal complex assembly"/>
    <property type="evidence" value="ECO:0007669"/>
    <property type="project" value="TreeGrafter"/>
</dbReference>
<feature type="compositionally biased region" description="Basic and acidic residues" evidence="5">
    <location>
        <begin position="896"/>
        <end position="942"/>
    </location>
</feature>
<dbReference type="GO" id="GO:0003723">
    <property type="term" value="F:RNA binding"/>
    <property type="evidence" value="ECO:0007669"/>
    <property type="project" value="TreeGrafter"/>
</dbReference>
<reference evidence="7" key="1">
    <citation type="thesis" date="2021" institute="BYU ScholarsArchive" country="Provo, UT, USA">
        <title>Applications of and Algorithms for Genome Assembly and Genomic Analyses with an Emphasis on Marine Teleosts.</title>
        <authorList>
            <person name="Pickett B.D."/>
        </authorList>
    </citation>
    <scope>NUCLEOTIDE SEQUENCE</scope>
    <source>
        <strain evidence="7">HI-2016</strain>
    </source>
</reference>
<feature type="region of interest" description="Disordered" evidence="5">
    <location>
        <begin position="1"/>
        <end position="47"/>
    </location>
</feature>
<dbReference type="OrthoDB" id="1935339at2759"/>
<feature type="compositionally biased region" description="Polar residues" evidence="5">
    <location>
        <begin position="624"/>
        <end position="657"/>
    </location>
</feature>
<dbReference type="InterPro" id="IPR001841">
    <property type="entry name" value="Znf_RING"/>
</dbReference>
<evidence type="ECO:0000256" key="1">
    <source>
        <dbReference type="ARBA" id="ARBA00022723"/>
    </source>
</evidence>
<feature type="compositionally biased region" description="Polar residues" evidence="5">
    <location>
        <begin position="1153"/>
        <end position="1164"/>
    </location>
</feature>
<evidence type="ECO:0000256" key="2">
    <source>
        <dbReference type="ARBA" id="ARBA00022771"/>
    </source>
</evidence>
<dbReference type="GO" id="GO:0008270">
    <property type="term" value="F:zinc ion binding"/>
    <property type="evidence" value="ECO:0007669"/>
    <property type="project" value="UniProtKB-KW"/>
</dbReference>
<dbReference type="SUPFAM" id="SSF57850">
    <property type="entry name" value="RING/U-box"/>
    <property type="match status" value="1"/>
</dbReference>
<feature type="compositionally biased region" description="Basic residues" evidence="5">
    <location>
        <begin position="821"/>
        <end position="841"/>
    </location>
</feature>
<keyword evidence="2 4" id="KW-0863">Zinc-finger</keyword>
<feature type="compositionally biased region" description="Polar residues" evidence="5">
    <location>
        <begin position="412"/>
        <end position="423"/>
    </location>
</feature>
<proteinExistence type="predicted"/>
<feature type="domain" description="RING-type" evidence="6">
    <location>
        <begin position="33"/>
        <end position="74"/>
    </location>
</feature>
<dbReference type="PROSITE" id="PS50089">
    <property type="entry name" value="ZF_RING_2"/>
    <property type="match status" value="1"/>
</dbReference>
<feature type="compositionally biased region" description="Polar residues" evidence="5">
    <location>
        <begin position="312"/>
        <end position="324"/>
    </location>
</feature>
<evidence type="ECO:0000256" key="4">
    <source>
        <dbReference type="PROSITE-ProRule" id="PRU00175"/>
    </source>
</evidence>
<sequence>MRGTPPKTTDGSENGKKGEGNSLGDPDREDDRCPICLTPPDPQDQATPESCDHLFCLRCILTWGQTVPSCPVDRRPFSVIYKLDANLGTVKIPVKQKTSRVELLTGCCEKKREETKSCTSSRRPVEKTQQGTLCAEAKEHPTRKCKSPGSKCNQENSDLRKRKLMDLCGSQLLGPRITSLHPEGGTTAALTHCYEELFREDYGDSTVMQKNCRLELQNWPWVYATAAIPASHLSLPSSSRCNSAAGQQTRCFEFPIAECIITCTRGGESKAPRPSSSRASKNQTETSTAKRSTRNSRSEESRPAPDAALSLSHESGSDSPTVDSARQGVASRPQQKRAGKRNTKQRAGAWRRQRRKPSQESHCSPEDSGSEQPKEEEEQKETDDSSGSHISGHQNANSDTSTSNKHTDQEDLISSDTNSQQEMSCPLTADHNSQEGSPPGTPNDDSRQEVSCPTSPEDISQEDISCPTTPEDISQEDVSCPITTDESSQQEHEEAEDFPQANDSVSGNELSGTKTVSEIDSIPPSSAEELQEETEEHLNNQEVENLEMPANEADEDKESLRPGGEDPISSGQQEEAESEGRSENTVSSSCDQPMEVEMDLMKNAMDKDYSEAKAKANMDELSQDSESTAFSNQSSGDPSRSQEVNNDHPNGSLTDNYSDGLMEPERASGHVDVQDQEFSCTQEASNGESLSEDNTDLVPMECDSPSSEHNEPQSEQDRGNESTCAPATQAPDEEKRSEPTSPHRTAQDRKEPRQRRSRFHSPSTTWSPKRDSKREQWEGDRRSRSRERSTTQSSRRRSRSRSRDRDSDRGRDGSRGEGSRRNRSRERRSRRSSRSRSRSRNRAFGGRGSSPERGESGRQSSPRRERRPYNSWRNRWGNDQSRREDQDKLSGATGREGGDLEKGGAVERLADRSQGHNSDGVRDKGDRDSGFEGAPRWEDLRGESSWNSEGGYGRGRGRGGLRDEPSQNRWQSRNSFSGTTNSSGNDSYSRFNENQSDKRRGEGELSETLLDRSGWSSASSRAVRRTLPADVQSYYSRRGRNSGGPGGGWNRQEEETPGQDPHHNEAHALPRGECSQLPLATQPQPQPMAILQFPMSAHVPPMTLAPPPFSIPPQVPQAVGSVPVQGANRFCAPGLLGHPKAPGGLGQPAVPLPSSTTNTQPTSKDGNKKLQIQERAVQEVKTAIKPYYQNKDISKDEYKEIVRKAVEKPYHSDLLLRFLPMCR</sequence>
<accession>A0A8T2N1K2</accession>
<evidence type="ECO:0000256" key="5">
    <source>
        <dbReference type="SAM" id="MobiDB-lite"/>
    </source>
</evidence>
<feature type="compositionally biased region" description="Basic and acidic residues" evidence="5">
    <location>
        <begin position="604"/>
        <end position="618"/>
    </location>
</feature>
<keyword evidence="1" id="KW-0479">Metal-binding</keyword>
<evidence type="ECO:0000256" key="3">
    <source>
        <dbReference type="ARBA" id="ARBA00022833"/>
    </source>
</evidence>
<feature type="compositionally biased region" description="Basic and acidic residues" evidence="5">
    <location>
        <begin position="663"/>
        <end position="673"/>
    </location>
</feature>
<protein>
    <recommendedName>
        <fullName evidence="6">RING-type domain-containing protein</fullName>
    </recommendedName>
</protein>
<dbReference type="PANTHER" id="PTHR47048">
    <property type="entry name" value="PROTEIN SCAF11"/>
    <property type="match status" value="1"/>
</dbReference>
<feature type="compositionally biased region" description="Basic and acidic residues" evidence="5">
    <location>
        <begin position="706"/>
        <end position="720"/>
    </location>
</feature>
<feature type="compositionally biased region" description="Polar residues" evidence="5">
    <location>
        <begin position="449"/>
        <end position="472"/>
    </location>
</feature>
<dbReference type="Pfam" id="PF23030">
    <property type="entry name" value="SCAF11-like_C"/>
    <property type="match status" value="1"/>
</dbReference>
<dbReference type="InterPro" id="IPR013083">
    <property type="entry name" value="Znf_RING/FYVE/PHD"/>
</dbReference>
<feature type="compositionally biased region" description="Polar residues" evidence="5">
    <location>
        <begin position="676"/>
        <end position="689"/>
    </location>
</feature>
<dbReference type="PROSITE" id="PS00518">
    <property type="entry name" value="ZF_RING_1"/>
    <property type="match status" value="1"/>
</dbReference>
<dbReference type="InterPro" id="IPR057031">
    <property type="entry name" value="SFR19-like_C"/>
</dbReference>
<feature type="compositionally biased region" description="Polar residues" evidence="5">
    <location>
        <begin position="387"/>
        <end position="404"/>
    </location>
</feature>
<dbReference type="Pfam" id="PF13639">
    <property type="entry name" value="zf-RING_2"/>
    <property type="match status" value="1"/>
</dbReference>
<dbReference type="Proteomes" id="UP000824540">
    <property type="component" value="Unassembled WGS sequence"/>
</dbReference>
<name>A0A8T2N1K2_9TELE</name>
<feature type="region of interest" description="Disordered" evidence="5">
    <location>
        <begin position="265"/>
        <end position="1085"/>
    </location>
</feature>
<evidence type="ECO:0000259" key="6">
    <source>
        <dbReference type="PROSITE" id="PS50089"/>
    </source>
</evidence>
<feature type="compositionally biased region" description="Polar residues" evidence="5">
    <location>
        <begin position="1"/>
        <end position="12"/>
    </location>
</feature>
<dbReference type="SMART" id="SM00184">
    <property type="entry name" value="RING"/>
    <property type="match status" value="1"/>
</dbReference>
<dbReference type="InterPro" id="IPR017907">
    <property type="entry name" value="Znf_RING_CS"/>
</dbReference>
<feature type="compositionally biased region" description="Basic and acidic residues" evidence="5">
    <location>
        <begin position="801"/>
        <end position="820"/>
    </location>
</feature>
<feature type="compositionally biased region" description="Low complexity" evidence="5">
    <location>
        <begin position="972"/>
        <end position="989"/>
    </location>
</feature>
<organism evidence="7 8">
    <name type="scientific">Albula glossodonta</name>
    <name type="common">roundjaw bonefish</name>
    <dbReference type="NCBI Taxonomy" id="121402"/>
    <lineage>
        <taxon>Eukaryota</taxon>
        <taxon>Metazoa</taxon>
        <taxon>Chordata</taxon>
        <taxon>Craniata</taxon>
        <taxon>Vertebrata</taxon>
        <taxon>Euteleostomi</taxon>
        <taxon>Actinopterygii</taxon>
        <taxon>Neopterygii</taxon>
        <taxon>Teleostei</taxon>
        <taxon>Albuliformes</taxon>
        <taxon>Albulidae</taxon>
        <taxon>Albula</taxon>
    </lineage>
</organism>
<dbReference type="PANTHER" id="PTHR47048:SF1">
    <property type="entry name" value="PROTEIN SCAF11"/>
    <property type="match status" value="1"/>
</dbReference>
<feature type="region of interest" description="Disordered" evidence="5">
    <location>
        <begin position="1140"/>
        <end position="1168"/>
    </location>
</feature>
<comment type="caution">
    <text evidence="7">The sequence shown here is derived from an EMBL/GenBank/DDBJ whole genome shotgun (WGS) entry which is preliminary data.</text>
</comment>
<dbReference type="AlphaFoldDB" id="A0A8T2N1K2"/>
<feature type="compositionally biased region" description="Basic and acidic residues" evidence="5">
    <location>
        <begin position="1060"/>
        <end position="1070"/>
    </location>
</feature>
<dbReference type="Gene3D" id="3.30.40.10">
    <property type="entry name" value="Zinc/RING finger domain, C3HC4 (zinc finger)"/>
    <property type="match status" value="1"/>
</dbReference>
<feature type="compositionally biased region" description="Basic and acidic residues" evidence="5">
    <location>
        <begin position="13"/>
        <end position="33"/>
    </location>
</feature>
<keyword evidence="8" id="KW-1185">Reference proteome</keyword>
<dbReference type="EMBL" id="JAFBMS010000179">
    <property type="protein sequence ID" value="KAG9333756.1"/>
    <property type="molecule type" value="Genomic_DNA"/>
</dbReference>
<evidence type="ECO:0000313" key="7">
    <source>
        <dbReference type="EMBL" id="KAG9333756.1"/>
    </source>
</evidence>
<feature type="compositionally biased region" description="Basic residues" evidence="5">
    <location>
        <begin position="334"/>
        <end position="356"/>
    </location>
</feature>
<feature type="compositionally biased region" description="Low complexity" evidence="5">
    <location>
        <begin position="272"/>
        <end position="281"/>
    </location>
</feature>